<keyword evidence="3" id="KW-0472">Membrane</keyword>
<dbReference type="GO" id="GO:0016020">
    <property type="term" value="C:membrane"/>
    <property type="evidence" value="ECO:0007669"/>
    <property type="project" value="UniProtKB-SubCell"/>
</dbReference>
<feature type="transmembrane region" description="Helical" evidence="3">
    <location>
        <begin position="74"/>
        <end position="97"/>
    </location>
</feature>
<feature type="transmembrane region" description="Helical" evidence="3">
    <location>
        <begin position="29"/>
        <end position="54"/>
    </location>
</feature>
<dbReference type="PANTHER" id="PTHR43373:SF1">
    <property type="entry name" value="NA(+)_H(+) ANTIPORTER SUBUNIT A"/>
    <property type="match status" value="1"/>
</dbReference>
<feature type="transmembrane region" description="Helical" evidence="3">
    <location>
        <begin position="300"/>
        <end position="324"/>
    </location>
</feature>
<dbReference type="EMBL" id="JAAEDL010000022">
    <property type="protein sequence ID" value="MBR0682686.1"/>
    <property type="molecule type" value="Genomic_DNA"/>
</dbReference>
<dbReference type="Pfam" id="PF00361">
    <property type="entry name" value="Proton_antipo_M"/>
    <property type="match status" value="1"/>
</dbReference>
<dbReference type="PRINTS" id="PR01437">
    <property type="entry name" value="NUOXDRDTASE4"/>
</dbReference>
<evidence type="ECO:0000313" key="6">
    <source>
        <dbReference type="Proteomes" id="UP001138709"/>
    </source>
</evidence>
<feature type="transmembrane region" description="Helical" evidence="3">
    <location>
        <begin position="206"/>
        <end position="229"/>
    </location>
</feature>
<feature type="transmembrane region" description="Helical" evidence="3">
    <location>
        <begin position="109"/>
        <end position="127"/>
    </location>
</feature>
<proteinExistence type="predicted"/>
<dbReference type="InterPro" id="IPR003918">
    <property type="entry name" value="NADH_UbQ_OxRdtase"/>
</dbReference>
<dbReference type="GO" id="GO:0042773">
    <property type="term" value="P:ATP synthesis coupled electron transport"/>
    <property type="evidence" value="ECO:0007669"/>
    <property type="project" value="InterPro"/>
</dbReference>
<keyword evidence="2 3" id="KW-0812">Transmembrane</keyword>
<feature type="transmembrane region" description="Helical" evidence="3">
    <location>
        <begin position="165"/>
        <end position="186"/>
    </location>
</feature>
<feature type="transmembrane region" description="Helical" evidence="3">
    <location>
        <begin position="6"/>
        <end position="22"/>
    </location>
</feature>
<evidence type="ECO:0000256" key="1">
    <source>
        <dbReference type="ARBA" id="ARBA00004127"/>
    </source>
</evidence>
<feature type="transmembrane region" description="Helical" evidence="3">
    <location>
        <begin position="415"/>
        <end position="436"/>
    </location>
</feature>
<dbReference type="InterPro" id="IPR001750">
    <property type="entry name" value="ND/Mrp_TM"/>
</dbReference>
<evidence type="ECO:0000259" key="4">
    <source>
        <dbReference type="Pfam" id="PF00361"/>
    </source>
</evidence>
<gene>
    <name evidence="5" type="ORF">GXW74_19500</name>
</gene>
<feature type="domain" description="NADH:quinone oxidoreductase/Mrp antiporter transmembrane" evidence="4">
    <location>
        <begin position="129"/>
        <end position="427"/>
    </location>
</feature>
<dbReference type="PANTHER" id="PTHR43373">
    <property type="entry name" value="NA(+)/H(+) ANTIPORTER SUBUNIT"/>
    <property type="match status" value="1"/>
</dbReference>
<dbReference type="GO" id="GO:0008137">
    <property type="term" value="F:NADH dehydrogenase (ubiquinone) activity"/>
    <property type="evidence" value="ECO:0007669"/>
    <property type="project" value="InterPro"/>
</dbReference>
<comment type="caution">
    <text evidence="5">The sequence shown here is derived from an EMBL/GenBank/DDBJ whole genome shotgun (WGS) entry which is preliminary data.</text>
</comment>
<protein>
    <submittedName>
        <fullName evidence="5">NADH-quinone oxidoreductase subunit J</fullName>
    </submittedName>
</protein>
<dbReference type="InterPro" id="IPR050616">
    <property type="entry name" value="CPA3_Na-H_Antiporter_A"/>
</dbReference>
<reference evidence="5" key="2">
    <citation type="journal article" date="2021" name="Syst. Appl. Microbiol.">
        <title>Roseomonas hellenica sp. nov., isolated from roots of wild-growing Alkanna tinctoria.</title>
        <authorList>
            <person name="Rat A."/>
            <person name="Naranjo H.D."/>
            <person name="Lebbe L."/>
            <person name="Cnockaert M."/>
            <person name="Krigas N."/>
            <person name="Grigoriadou K."/>
            <person name="Maloupa E."/>
            <person name="Willems A."/>
        </authorList>
    </citation>
    <scope>NUCLEOTIDE SEQUENCE</scope>
    <source>
        <strain evidence="5">LMG 31228</strain>
    </source>
</reference>
<name>A0A9X9XG50_9PROT</name>
<dbReference type="GO" id="GO:0012505">
    <property type="term" value="C:endomembrane system"/>
    <property type="evidence" value="ECO:0007669"/>
    <property type="project" value="UniProtKB-SubCell"/>
</dbReference>
<reference evidence="5" key="1">
    <citation type="submission" date="2020-01" db="EMBL/GenBank/DDBJ databases">
        <authorList>
            <person name="Rat A."/>
        </authorList>
    </citation>
    <scope>NUCLEOTIDE SEQUENCE</scope>
    <source>
        <strain evidence="5">LMG 31228</strain>
    </source>
</reference>
<sequence length="492" mass="49893">MLPVLAVVLPVAGMVAALPLGARGAERLTLALVPFGLLIALGMAAATYASGAPLVHLLGHWAPPLGLAFRADGLSAAMMLTAAIVIGAVALFARAGFGTPAGAPERREALSFWALLLALWGGINLVLVADDLFTLYVALELLSFAAVPLVCLDGGRATLEAALRYLMFALLGSVLYLLGVALLYGAYGTLDIVLLSERTRAIPATIVAVALMTAGLLAKTALLPLHLWLPPAHSGAPAAASAVLSALVVKGSFVLLVRLWFGVMPGLPVPAAAQILAGLGAAAIILGSAAALAQARLKLLVAYSTVAQIGYLFLMFPLLAAALGTPEDAARAWTGGVLQAVSHAFAKAAMFLAVGLMAKGLGHDRIADLAGAGRAMPLCLLTFGLAGLSLMGVPPSGGFAAKWLLLTSAIEAGQWWWALVILGGGLLTGAYVYRVLATALTAGPGGATGREDSRAWIALGLALISVALGFLPLGAFGLVQIGRLDLAVGGVP</sequence>
<keyword evidence="6" id="KW-1185">Reference proteome</keyword>
<evidence type="ECO:0000313" key="5">
    <source>
        <dbReference type="EMBL" id="MBR0682686.1"/>
    </source>
</evidence>
<comment type="subcellular location">
    <subcellularLocation>
        <location evidence="1">Endomembrane system</location>
        <topology evidence="1">Multi-pass membrane protein</topology>
    </subcellularLocation>
    <subcellularLocation>
        <location evidence="2">Membrane</location>
        <topology evidence="2">Multi-pass membrane protein</topology>
    </subcellularLocation>
</comment>
<evidence type="ECO:0000256" key="3">
    <source>
        <dbReference type="SAM" id="Phobius"/>
    </source>
</evidence>
<feature type="transmembrane region" description="Helical" evidence="3">
    <location>
        <begin position="456"/>
        <end position="479"/>
    </location>
</feature>
<keyword evidence="3" id="KW-1133">Transmembrane helix</keyword>
<evidence type="ECO:0000256" key="2">
    <source>
        <dbReference type="RuleBase" id="RU000320"/>
    </source>
</evidence>
<organism evidence="5 6">
    <name type="scientific">Neoroseomonas eburnea</name>
    <dbReference type="NCBI Taxonomy" id="1346889"/>
    <lineage>
        <taxon>Bacteria</taxon>
        <taxon>Pseudomonadati</taxon>
        <taxon>Pseudomonadota</taxon>
        <taxon>Alphaproteobacteria</taxon>
        <taxon>Acetobacterales</taxon>
        <taxon>Acetobacteraceae</taxon>
        <taxon>Neoroseomonas</taxon>
    </lineage>
</organism>
<accession>A0A9X9XG50</accession>
<feature type="transmembrane region" description="Helical" evidence="3">
    <location>
        <begin position="273"/>
        <end position="293"/>
    </location>
</feature>
<dbReference type="AlphaFoldDB" id="A0A9X9XG50"/>
<feature type="transmembrane region" description="Helical" evidence="3">
    <location>
        <begin position="374"/>
        <end position="395"/>
    </location>
</feature>
<feature type="transmembrane region" description="Helical" evidence="3">
    <location>
        <begin position="344"/>
        <end position="362"/>
    </location>
</feature>
<dbReference type="Proteomes" id="UP001138709">
    <property type="component" value="Unassembled WGS sequence"/>
</dbReference>
<feature type="transmembrane region" description="Helical" evidence="3">
    <location>
        <begin position="241"/>
        <end position="261"/>
    </location>
</feature>
<feature type="transmembrane region" description="Helical" evidence="3">
    <location>
        <begin position="133"/>
        <end position="153"/>
    </location>
</feature>